<feature type="transmembrane region" description="Helical" evidence="2">
    <location>
        <begin position="70"/>
        <end position="93"/>
    </location>
</feature>
<feature type="compositionally biased region" description="Low complexity" evidence="1">
    <location>
        <begin position="28"/>
        <end position="39"/>
    </location>
</feature>
<dbReference type="Proteomes" id="UP001162162">
    <property type="component" value="Unassembled WGS sequence"/>
</dbReference>
<feature type="transmembrane region" description="Helical" evidence="2">
    <location>
        <begin position="125"/>
        <end position="149"/>
    </location>
</feature>
<evidence type="ECO:0000256" key="2">
    <source>
        <dbReference type="SAM" id="Phobius"/>
    </source>
</evidence>
<evidence type="ECO:0000256" key="1">
    <source>
        <dbReference type="SAM" id="MobiDB-lite"/>
    </source>
</evidence>
<feature type="transmembrane region" description="Helical" evidence="2">
    <location>
        <begin position="99"/>
        <end position="118"/>
    </location>
</feature>
<dbReference type="InterPro" id="IPR040350">
    <property type="entry name" value="TMEM272"/>
</dbReference>
<sequence length="203" mass="23016">MLSVIHFTHFELCFNKSNRSTPELEGTSNENSQASSSSATDVENNQNDEREGSENNEPLEKSKIKRPPGINASLVLMYAVFFMMFTIGVVHITSCPVCIFIPIYLIVAGLVGALAKFLSKSKNKYLFNVAVGLVVLDIIWNGIGTYFVYKNYQPSYEPDTPDYCNRTTYLLAFWILTFQYTLLGFFILLSACYMLMRGDFKKK</sequence>
<dbReference type="EMBL" id="JAPWTK010000006">
    <property type="protein sequence ID" value="KAJ8961151.1"/>
    <property type="molecule type" value="Genomic_DNA"/>
</dbReference>
<keyword evidence="4" id="KW-1185">Reference proteome</keyword>
<reference evidence="3" key="1">
    <citation type="journal article" date="2023" name="Insect Mol. Biol.">
        <title>Genome sequencing provides insights into the evolution of gene families encoding plant cell wall-degrading enzymes in longhorned beetles.</title>
        <authorList>
            <person name="Shin N.R."/>
            <person name="Okamura Y."/>
            <person name="Kirsch R."/>
            <person name="Pauchet Y."/>
        </authorList>
    </citation>
    <scope>NUCLEOTIDE SEQUENCE</scope>
    <source>
        <strain evidence="3">AMC_N1</strain>
    </source>
</reference>
<feature type="compositionally biased region" description="Basic and acidic residues" evidence="1">
    <location>
        <begin position="47"/>
        <end position="62"/>
    </location>
</feature>
<dbReference type="PANTHER" id="PTHR33444:SF2">
    <property type="entry name" value="MARVEL DOMAIN-CONTAINING PROTEIN"/>
    <property type="match status" value="1"/>
</dbReference>
<evidence type="ECO:0000313" key="4">
    <source>
        <dbReference type="Proteomes" id="UP001162162"/>
    </source>
</evidence>
<feature type="transmembrane region" description="Helical" evidence="2">
    <location>
        <begin position="169"/>
        <end position="196"/>
    </location>
</feature>
<keyword evidence="2" id="KW-0472">Membrane</keyword>
<gene>
    <name evidence="3" type="ORF">NQ318_008831</name>
</gene>
<feature type="region of interest" description="Disordered" evidence="1">
    <location>
        <begin position="18"/>
        <end position="64"/>
    </location>
</feature>
<keyword evidence="2" id="KW-0812">Transmembrane</keyword>
<evidence type="ECO:0000313" key="3">
    <source>
        <dbReference type="EMBL" id="KAJ8961151.1"/>
    </source>
</evidence>
<protein>
    <submittedName>
        <fullName evidence="3">Uncharacterized protein</fullName>
    </submittedName>
</protein>
<accession>A0AAV8ZBC6</accession>
<comment type="caution">
    <text evidence="3">The sequence shown here is derived from an EMBL/GenBank/DDBJ whole genome shotgun (WGS) entry which is preliminary data.</text>
</comment>
<name>A0AAV8ZBC6_9CUCU</name>
<proteinExistence type="predicted"/>
<dbReference type="AlphaFoldDB" id="A0AAV8ZBC6"/>
<keyword evidence="2" id="KW-1133">Transmembrane helix</keyword>
<organism evidence="3 4">
    <name type="scientific">Aromia moschata</name>
    <dbReference type="NCBI Taxonomy" id="1265417"/>
    <lineage>
        <taxon>Eukaryota</taxon>
        <taxon>Metazoa</taxon>
        <taxon>Ecdysozoa</taxon>
        <taxon>Arthropoda</taxon>
        <taxon>Hexapoda</taxon>
        <taxon>Insecta</taxon>
        <taxon>Pterygota</taxon>
        <taxon>Neoptera</taxon>
        <taxon>Endopterygota</taxon>
        <taxon>Coleoptera</taxon>
        <taxon>Polyphaga</taxon>
        <taxon>Cucujiformia</taxon>
        <taxon>Chrysomeloidea</taxon>
        <taxon>Cerambycidae</taxon>
        <taxon>Cerambycinae</taxon>
        <taxon>Callichromatini</taxon>
        <taxon>Aromia</taxon>
    </lineage>
</organism>
<dbReference type="PANTHER" id="PTHR33444">
    <property type="entry name" value="SI:DKEY-19B23.12-RELATED"/>
    <property type="match status" value="1"/>
</dbReference>